<proteinExistence type="inferred from homology"/>
<keyword evidence="4" id="KW-1133">Transmembrane helix</keyword>
<organism evidence="6 7">
    <name type="scientific">Nonomuraea coxensis DSM 45129</name>
    <dbReference type="NCBI Taxonomy" id="1122611"/>
    <lineage>
        <taxon>Bacteria</taxon>
        <taxon>Bacillati</taxon>
        <taxon>Actinomycetota</taxon>
        <taxon>Actinomycetes</taxon>
        <taxon>Streptosporangiales</taxon>
        <taxon>Streptosporangiaceae</taxon>
        <taxon>Nonomuraea</taxon>
    </lineage>
</organism>
<evidence type="ECO:0000256" key="4">
    <source>
        <dbReference type="SAM" id="Phobius"/>
    </source>
</evidence>
<dbReference type="PANTHER" id="PTHR42760">
    <property type="entry name" value="SHORT-CHAIN DEHYDROGENASES/REDUCTASES FAMILY MEMBER"/>
    <property type="match status" value="1"/>
</dbReference>
<dbReference type="Proteomes" id="UP000824681">
    <property type="component" value="Chromosome"/>
</dbReference>
<evidence type="ECO:0000313" key="6">
    <source>
        <dbReference type="EMBL" id="QYC40152.1"/>
    </source>
</evidence>
<dbReference type="SUPFAM" id="SSF51735">
    <property type="entry name" value="NAD(P)-binding Rossmann-fold domains"/>
    <property type="match status" value="1"/>
</dbReference>
<dbReference type="Gene3D" id="3.40.50.720">
    <property type="entry name" value="NAD(P)-binding Rossmann-like Domain"/>
    <property type="match status" value="1"/>
</dbReference>
<dbReference type="PANTHER" id="PTHR42760:SF133">
    <property type="entry name" value="3-OXOACYL-[ACYL-CARRIER-PROTEIN] REDUCTASE"/>
    <property type="match status" value="1"/>
</dbReference>
<feature type="transmembrane region" description="Helical" evidence="4">
    <location>
        <begin position="169"/>
        <end position="191"/>
    </location>
</feature>
<dbReference type="InterPro" id="IPR057326">
    <property type="entry name" value="KR_dom"/>
</dbReference>
<comment type="similarity">
    <text evidence="1 3">Belongs to the short-chain dehydrogenases/reductases (SDR) family.</text>
</comment>
<dbReference type="GO" id="GO:0004316">
    <property type="term" value="F:3-oxoacyl-[acyl-carrier-protein] reductase (NADPH) activity"/>
    <property type="evidence" value="ECO:0007669"/>
    <property type="project" value="UniProtKB-EC"/>
</dbReference>
<dbReference type="EC" id="1.1.1.100" evidence="6"/>
<dbReference type="InterPro" id="IPR036291">
    <property type="entry name" value="NAD(P)-bd_dom_sf"/>
</dbReference>
<dbReference type="PRINTS" id="PR00080">
    <property type="entry name" value="SDRFAMILY"/>
</dbReference>
<evidence type="ECO:0000256" key="2">
    <source>
        <dbReference type="ARBA" id="ARBA00023002"/>
    </source>
</evidence>
<keyword evidence="4" id="KW-0472">Membrane</keyword>
<accession>A0ABX8U0E1</accession>
<feature type="transmembrane region" description="Helical" evidence="4">
    <location>
        <begin position="142"/>
        <end position="163"/>
    </location>
</feature>
<evidence type="ECO:0000256" key="1">
    <source>
        <dbReference type="ARBA" id="ARBA00006484"/>
    </source>
</evidence>
<dbReference type="EMBL" id="CP068985">
    <property type="protein sequence ID" value="QYC40152.1"/>
    <property type="molecule type" value="Genomic_DNA"/>
</dbReference>
<evidence type="ECO:0000256" key="3">
    <source>
        <dbReference type="RuleBase" id="RU000363"/>
    </source>
</evidence>
<sequence length="239" mass="24130">MGDKRTALITGANRGIGRAVAEELHRRGLRVIVTARSARDAATAAREIVEVTGGGAGGGIGGEVVGEALDVTDAAGVRDAARRIGAVDVLVSNAGVLLDAGTDPLTVPLDVVERTLAVNLLGAWRVAQAFVPGMVSRGWGRVVFVSSGIGTFSIGLAAGTPAYSVSKVALNGLTTMLAARTAAGGVLVNAVNPGQTRTRMMPTAPRTAAEAALDVAHAATLPDDGPTGTLLRGTRPVPW</sequence>
<dbReference type="Pfam" id="PF00106">
    <property type="entry name" value="adh_short"/>
    <property type="match status" value="1"/>
</dbReference>
<evidence type="ECO:0000259" key="5">
    <source>
        <dbReference type="SMART" id="SM00822"/>
    </source>
</evidence>
<keyword evidence="7" id="KW-1185">Reference proteome</keyword>
<dbReference type="SMART" id="SM00822">
    <property type="entry name" value="PKS_KR"/>
    <property type="match status" value="1"/>
</dbReference>
<dbReference type="RefSeq" id="WP_020546106.1">
    <property type="nucleotide sequence ID" value="NZ_CP068985.1"/>
</dbReference>
<keyword evidence="4" id="KW-0812">Transmembrane</keyword>
<evidence type="ECO:0000313" key="7">
    <source>
        <dbReference type="Proteomes" id="UP000824681"/>
    </source>
</evidence>
<protein>
    <submittedName>
        <fullName evidence="6">3-oxoacyl-[acyl-carrier-protein] reductase FabG</fullName>
        <ecNumber evidence="6">1.1.1.100</ecNumber>
    </submittedName>
</protein>
<name>A0ABX8U0E1_9ACTN</name>
<dbReference type="PRINTS" id="PR00081">
    <property type="entry name" value="GDHRDH"/>
</dbReference>
<keyword evidence="2 6" id="KW-0560">Oxidoreductase</keyword>
<feature type="domain" description="Ketoreductase" evidence="5">
    <location>
        <begin position="5"/>
        <end position="196"/>
    </location>
</feature>
<reference evidence="6 7" key="1">
    <citation type="journal article" date="2021" name="ACS Chem. Biol.">
        <title>Genomic-Led Discovery of a Novel Glycopeptide Antibiotic by Nonomuraea coxensis DSM 45129.</title>
        <authorList>
            <person name="Yushchuk O."/>
            <person name="Vior N.M."/>
            <person name="Andreo-Vidal A."/>
            <person name="Berini F."/>
            <person name="Ruckert C."/>
            <person name="Busche T."/>
            <person name="Binda E."/>
            <person name="Kalinowski J."/>
            <person name="Truman A.W."/>
            <person name="Marinelli F."/>
        </authorList>
    </citation>
    <scope>NUCLEOTIDE SEQUENCE [LARGE SCALE GENOMIC DNA]</scope>
    <source>
        <strain evidence="6 7">DSM 45129</strain>
    </source>
</reference>
<dbReference type="InterPro" id="IPR002347">
    <property type="entry name" value="SDR_fam"/>
</dbReference>
<gene>
    <name evidence="6" type="primary">fabG11</name>
    <name evidence="6" type="ORF">Nocox_12670</name>
</gene>